<evidence type="ECO:0000313" key="2">
    <source>
        <dbReference type="Proteomes" id="UP000257109"/>
    </source>
</evidence>
<dbReference type="Proteomes" id="UP000257109">
    <property type="component" value="Unassembled WGS sequence"/>
</dbReference>
<gene>
    <name evidence="1" type="ORF">CR513_06088</name>
</gene>
<dbReference type="EMBL" id="QJKJ01001030">
    <property type="protein sequence ID" value="RDY09531.1"/>
    <property type="molecule type" value="Genomic_DNA"/>
</dbReference>
<name>A0A371I3B6_MUCPR</name>
<protein>
    <submittedName>
        <fullName evidence="1">Uncharacterized protein</fullName>
    </submittedName>
</protein>
<feature type="non-terminal residue" evidence="1">
    <location>
        <position position="1"/>
    </location>
</feature>
<evidence type="ECO:0000313" key="1">
    <source>
        <dbReference type="EMBL" id="RDY09531.1"/>
    </source>
</evidence>
<organism evidence="1 2">
    <name type="scientific">Mucuna pruriens</name>
    <name type="common">Velvet bean</name>
    <name type="synonym">Dolichos pruriens</name>
    <dbReference type="NCBI Taxonomy" id="157652"/>
    <lineage>
        <taxon>Eukaryota</taxon>
        <taxon>Viridiplantae</taxon>
        <taxon>Streptophyta</taxon>
        <taxon>Embryophyta</taxon>
        <taxon>Tracheophyta</taxon>
        <taxon>Spermatophyta</taxon>
        <taxon>Magnoliopsida</taxon>
        <taxon>eudicotyledons</taxon>
        <taxon>Gunneridae</taxon>
        <taxon>Pentapetalae</taxon>
        <taxon>rosids</taxon>
        <taxon>fabids</taxon>
        <taxon>Fabales</taxon>
        <taxon>Fabaceae</taxon>
        <taxon>Papilionoideae</taxon>
        <taxon>50 kb inversion clade</taxon>
        <taxon>NPAAA clade</taxon>
        <taxon>indigoferoid/millettioid clade</taxon>
        <taxon>Phaseoleae</taxon>
        <taxon>Mucuna</taxon>
    </lineage>
</organism>
<dbReference type="AlphaFoldDB" id="A0A371I3B6"/>
<sequence length="228" mass="25715">MNKIRNGHDHATWVSSSVQTILDEHGASTDFQNKRLIAKANRAINKGISTYCGYTATTTTNYLGDGGENQKIKEPTSANDSSFVPINNNDIYLEVVGGKNEKGNVYRLGKLTNKFMRSTHILTNLIDMSMVQQMEEIHETIHKLNNELLEKKQLRRSPLKRKTTISKNGTTTSINETTKSTNATYFTTFAVEITYVSPTTSDNNDDHRDNAWDDYLQDDVLDNHAHDV</sequence>
<proteinExistence type="predicted"/>
<keyword evidence="2" id="KW-1185">Reference proteome</keyword>
<reference evidence="1" key="1">
    <citation type="submission" date="2018-05" db="EMBL/GenBank/DDBJ databases">
        <title>Draft genome of Mucuna pruriens seed.</title>
        <authorList>
            <person name="Nnadi N.E."/>
            <person name="Vos R."/>
            <person name="Hasami M.H."/>
            <person name="Devisetty U.K."/>
            <person name="Aguiy J.C."/>
        </authorList>
    </citation>
    <scope>NUCLEOTIDE SEQUENCE [LARGE SCALE GENOMIC DNA]</scope>
    <source>
        <strain evidence="1">JCA_2017</strain>
    </source>
</reference>
<comment type="caution">
    <text evidence="1">The sequence shown here is derived from an EMBL/GenBank/DDBJ whole genome shotgun (WGS) entry which is preliminary data.</text>
</comment>
<accession>A0A371I3B6</accession>